<accession>A0A8S9UYS8</accession>
<comment type="caution">
    <text evidence="2">The sequence shown here is derived from an EMBL/GenBank/DDBJ whole genome shotgun (WGS) entry which is preliminary data.</text>
</comment>
<dbReference type="Proteomes" id="UP000704712">
    <property type="component" value="Unassembled WGS sequence"/>
</dbReference>
<dbReference type="InterPro" id="IPR013537">
    <property type="entry name" value="AcCoA_COase_cen"/>
</dbReference>
<proteinExistence type="predicted"/>
<dbReference type="AlphaFoldDB" id="A0A8S9UYS8"/>
<dbReference type="GO" id="GO:0006633">
    <property type="term" value="P:fatty acid biosynthetic process"/>
    <property type="evidence" value="ECO:0007669"/>
    <property type="project" value="InterPro"/>
</dbReference>
<evidence type="ECO:0000313" key="3">
    <source>
        <dbReference type="Proteomes" id="UP000704712"/>
    </source>
</evidence>
<gene>
    <name evidence="2" type="ORF">GN958_ATG05028</name>
</gene>
<feature type="domain" description="Acetyl-CoA carboxylase central" evidence="1">
    <location>
        <begin position="14"/>
        <end position="93"/>
    </location>
</feature>
<evidence type="ECO:0000313" key="2">
    <source>
        <dbReference type="EMBL" id="KAF4145781.1"/>
    </source>
</evidence>
<dbReference type="GO" id="GO:0003989">
    <property type="term" value="F:acetyl-CoA carboxylase activity"/>
    <property type="evidence" value="ECO:0007669"/>
    <property type="project" value="InterPro"/>
</dbReference>
<evidence type="ECO:0000259" key="1">
    <source>
        <dbReference type="Pfam" id="PF08326"/>
    </source>
</evidence>
<dbReference type="Pfam" id="PF08326">
    <property type="entry name" value="ACC_central"/>
    <property type="match status" value="1"/>
</dbReference>
<dbReference type="EMBL" id="JAACNO010000690">
    <property type="protein sequence ID" value="KAF4145781.1"/>
    <property type="molecule type" value="Genomic_DNA"/>
</dbReference>
<reference evidence="2" key="1">
    <citation type="submission" date="2020-03" db="EMBL/GenBank/DDBJ databases">
        <title>Hybrid Assembly of Korean Phytophthora infestans isolates.</title>
        <authorList>
            <person name="Prokchorchik M."/>
            <person name="Lee Y."/>
            <person name="Seo J."/>
            <person name="Cho J.-H."/>
            <person name="Park Y.-E."/>
            <person name="Jang D.-C."/>
            <person name="Im J.-S."/>
            <person name="Choi J.-G."/>
            <person name="Park H.-J."/>
            <person name="Lee G.-B."/>
            <person name="Lee Y.-G."/>
            <person name="Hong S.-Y."/>
            <person name="Cho K."/>
            <person name="Sohn K.H."/>
        </authorList>
    </citation>
    <scope>NUCLEOTIDE SEQUENCE</scope>
    <source>
        <strain evidence="2">KR_2_A2</strain>
    </source>
</reference>
<protein>
    <submittedName>
        <fullName evidence="2">Acetyl-CoA carboxylase</fullName>
    </submittedName>
</protein>
<organism evidence="2 3">
    <name type="scientific">Phytophthora infestans</name>
    <name type="common">Potato late blight agent</name>
    <name type="synonym">Botrytis infestans</name>
    <dbReference type="NCBI Taxonomy" id="4787"/>
    <lineage>
        <taxon>Eukaryota</taxon>
        <taxon>Sar</taxon>
        <taxon>Stramenopiles</taxon>
        <taxon>Oomycota</taxon>
        <taxon>Peronosporomycetes</taxon>
        <taxon>Peronosporales</taxon>
        <taxon>Peronosporaceae</taxon>
        <taxon>Phytophthora</taxon>
    </lineage>
</organism>
<name>A0A8S9UYS8_PHYIN</name>
<dbReference type="GO" id="GO:0005524">
    <property type="term" value="F:ATP binding"/>
    <property type="evidence" value="ECO:0007669"/>
    <property type="project" value="InterPro"/>
</dbReference>
<sequence length="103" mass="11814">MEEADSHSVINRFQRIFVRAVVRQLDHDDSSSRSQYDAYPRPVRSPMDALNALEVNLAKPFVKQSSPPTKNSHVFLNILPQAIVDPQYLEAWFAFWRTVTPSA</sequence>